<dbReference type="AlphaFoldDB" id="A0A7J0BQD4"/>
<gene>
    <name evidence="1" type="ORF">DSM101010T_36390</name>
</gene>
<accession>A0A7J0BQD4</accession>
<dbReference type="Proteomes" id="UP000503840">
    <property type="component" value="Unassembled WGS sequence"/>
</dbReference>
<organism evidence="1 2">
    <name type="scientific">Desulfovibrio subterraneus</name>
    <dbReference type="NCBI Taxonomy" id="2718620"/>
    <lineage>
        <taxon>Bacteria</taxon>
        <taxon>Pseudomonadati</taxon>
        <taxon>Thermodesulfobacteriota</taxon>
        <taxon>Desulfovibrionia</taxon>
        <taxon>Desulfovibrionales</taxon>
        <taxon>Desulfovibrionaceae</taxon>
        <taxon>Desulfovibrio</taxon>
    </lineage>
</organism>
<name>A0A7J0BQD4_9BACT</name>
<dbReference type="EMBL" id="BLVO01000016">
    <property type="protein sequence ID" value="GFM35274.1"/>
    <property type="molecule type" value="Genomic_DNA"/>
</dbReference>
<proteinExistence type="predicted"/>
<keyword evidence="2" id="KW-1185">Reference proteome</keyword>
<reference evidence="1 2" key="1">
    <citation type="submission" date="2020-05" db="EMBL/GenBank/DDBJ databases">
        <title>Draft genome sequence of Desulfovibrio sp. strain HN2T.</title>
        <authorList>
            <person name="Ueno A."/>
            <person name="Tamazawa S."/>
            <person name="Tamamura S."/>
            <person name="Murakami T."/>
            <person name="Kiyama T."/>
            <person name="Inomata H."/>
            <person name="Amano Y."/>
            <person name="Miyakawa K."/>
            <person name="Tamaki H."/>
            <person name="Naganuma T."/>
            <person name="Kaneko K."/>
        </authorList>
    </citation>
    <scope>NUCLEOTIDE SEQUENCE [LARGE SCALE GENOMIC DNA]</scope>
    <source>
        <strain evidence="1 2">HN2</strain>
    </source>
</reference>
<comment type="caution">
    <text evidence="1">The sequence shown here is derived from an EMBL/GenBank/DDBJ whole genome shotgun (WGS) entry which is preliminary data.</text>
</comment>
<evidence type="ECO:0000313" key="1">
    <source>
        <dbReference type="EMBL" id="GFM35274.1"/>
    </source>
</evidence>
<sequence>MQAAAKEWFYCRTCGMRLRNVAVRPSRGPVAARFRTVPHGFALFRSVAVQLLSSCGGLTSVIW</sequence>
<protein>
    <submittedName>
        <fullName evidence="1">Uncharacterized protein</fullName>
    </submittedName>
</protein>
<evidence type="ECO:0000313" key="2">
    <source>
        <dbReference type="Proteomes" id="UP000503840"/>
    </source>
</evidence>